<evidence type="ECO:0000313" key="4">
    <source>
        <dbReference type="Proteomes" id="UP000219452"/>
    </source>
</evidence>
<name>A0A286GMR8_9BACT</name>
<dbReference type="AlphaFoldDB" id="A0A286GMR8"/>
<dbReference type="InterPro" id="IPR035093">
    <property type="entry name" value="RelE/ParE_toxin_dom_sf"/>
</dbReference>
<dbReference type="Proteomes" id="UP000219452">
    <property type="component" value="Unassembled WGS sequence"/>
</dbReference>
<protein>
    <submittedName>
        <fullName evidence="3">mRNA interferase RelE/StbE</fullName>
    </submittedName>
</protein>
<dbReference type="OrthoDB" id="9805098at2"/>
<comment type="similarity">
    <text evidence="1">Belongs to the RelE toxin family.</text>
</comment>
<organism evidence="3 4">
    <name type="scientific">Spirosoma fluviale</name>
    <dbReference type="NCBI Taxonomy" id="1597977"/>
    <lineage>
        <taxon>Bacteria</taxon>
        <taxon>Pseudomonadati</taxon>
        <taxon>Bacteroidota</taxon>
        <taxon>Cytophagia</taxon>
        <taxon>Cytophagales</taxon>
        <taxon>Cytophagaceae</taxon>
        <taxon>Spirosoma</taxon>
    </lineage>
</organism>
<proteinExistence type="inferred from homology"/>
<accession>A0A286GMR8</accession>
<evidence type="ECO:0000313" key="3">
    <source>
        <dbReference type="EMBL" id="SOD96800.1"/>
    </source>
</evidence>
<gene>
    <name evidence="3" type="ORF">SAMN06269250_5505</name>
</gene>
<dbReference type="InterPro" id="IPR007712">
    <property type="entry name" value="RelE/ParE_toxin"/>
</dbReference>
<reference evidence="4" key="1">
    <citation type="submission" date="2017-09" db="EMBL/GenBank/DDBJ databases">
        <authorList>
            <person name="Varghese N."/>
            <person name="Submissions S."/>
        </authorList>
    </citation>
    <scope>NUCLEOTIDE SEQUENCE [LARGE SCALE GENOMIC DNA]</scope>
    <source>
        <strain evidence="4">DSM 29961</strain>
    </source>
</reference>
<dbReference type="EMBL" id="OCNH01000006">
    <property type="protein sequence ID" value="SOD96800.1"/>
    <property type="molecule type" value="Genomic_DNA"/>
</dbReference>
<keyword evidence="4" id="KW-1185">Reference proteome</keyword>
<dbReference type="SUPFAM" id="SSF143011">
    <property type="entry name" value="RelE-like"/>
    <property type="match status" value="1"/>
</dbReference>
<dbReference type="RefSeq" id="WP_097130262.1">
    <property type="nucleotide sequence ID" value="NZ_OCNH01000006.1"/>
</dbReference>
<evidence type="ECO:0000256" key="2">
    <source>
        <dbReference type="ARBA" id="ARBA00022649"/>
    </source>
</evidence>
<dbReference type="PANTHER" id="PTHR35601:SF1">
    <property type="entry name" value="TOXIN RELE"/>
    <property type="match status" value="1"/>
</dbReference>
<sequence>MAYQLSFSDKALKSLKKIPNATTEKIISALEQLAQDPDNKTNVKRLTNHPDAIFRLRVGNYRVLYDKYDQIRIIAVIDVGHRKDIYE</sequence>
<dbReference type="PANTHER" id="PTHR35601">
    <property type="entry name" value="TOXIN RELE"/>
    <property type="match status" value="1"/>
</dbReference>
<evidence type="ECO:0000256" key="1">
    <source>
        <dbReference type="ARBA" id="ARBA00006226"/>
    </source>
</evidence>
<keyword evidence="2" id="KW-1277">Toxin-antitoxin system</keyword>
<dbReference type="Pfam" id="PF05016">
    <property type="entry name" value="ParE_toxin"/>
    <property type="match status" value="1"/>
</dbReference>
<dbReference type="Gene3D" id="3.30.2310.20">
    <property type="entry name" value="RelE-like"/>
    <property type="match status" value="1"/>
</dbReference>